<dbReference type="Proteomes" id="UP000290283">
    <property type="component" value="Unassembled WGS sequence"/>
</dbReference>
<evidence type="ECO:0000313" key="3">
    <source>
        <dbReference type="Proteomes" id="UP000290283"/>
    </source>
</evidence>
<feature type="chain" id="PRO_5020890169" evidence="1">
    <location>
        <begin position="20"/>
        <end position="296"/>
    </location>
</feature>
<proteinExistence type="predicted"/>
<comment type="caution">
    <text evidence="2">The sequence shown here is derived from an EMBL/GenBank/DDBJ whole genome shotgun (WGS) entry which is preliminary data.</text>
</comment>
<organism evidence="2 3">
    <name type="scientific">Flavobacterium amnicola</name>
    <dbReference type="NCBI Taxonomy" id="2506422"/>
    <lineage>
        <taxon>Bacteria</taxon>
        <taxon>Pseudomonadati</taxon>
        <taxon>Bacteroidota</taxon>
        <taxon>Flavobacteriia</taxon>
        <taxon>Flavobacteriales</taxon>
        <taxon>Flavobacteriaceae</taxon>
        <taxon>Flavobacterium</taxon>
    </lineage>
</organism>
<dbReference type="EMBL" id="SBKO01000001">
    <property type="protein sequence ID" value="RXR21331.1"/>
    <property type="molecule type" value="Genomic_DNA"/>
</dbReference>
<dbReference type="InterPro" id="IPR005901">
    <property type="entry name" value="GLPGLI"/>
</dbReference>
<keyword evidence="3" id="KW-1185">Reference proteome</keyword>
<evidence type="ECO:0000313" key="2">
    <source>
        <dbReference type="EMBL" id="RXR21331.1"/>
    </source>
</evidence>
<sequence>MKNLFFTFSAFLIFGLALAQDFQGMAVYESKTSSSDMSARFQGNRDITPEMQKRIEERMKKMLEKTFTLNFDKNASIYKEEEKLETPGTSNGNMRMMGSFMGGGGTHYKNVKEKVYVIDKEMFGKEFLVKDTLETIKWNLTQETKQIGDYLCFKATAKVKNPASDFRNFRMREESKETKVKTDEEKKTTNMLPEGEVPKELEVVAWYTPDVPVNNGPENFQGLPGLILEVTKGRTTILCSKVVMNVKDKKELKAPTNGKVVTQNEYDEIMKKKMEEMREMFQSRGGNGGMQIRMGN</sequence>
<name>A0A4V1N2D4_9FLAO</name>
<dbReference type="Pfam" id="PF09697">
    <property type="entry name" value="Porph_ging"/>
    <property type="match status" value="1"/>
</dbReference>
<reference evidence="3" key="1">
    <citation type="submission" date="2019-01" db="EMBL/GenBank/DDBJ databases">
        <title>Cytophagaceae bacterium strain CAR-16.</title>
        <authorList>
            <person name="Chen W.-M."/>
        </authorList>
    </citation>
    <scope>NUCLEOTIDE SEQUENCE [LARGE SCALE GENOMIC DNA]</scope>
    <source>
        <strain evidence="3">LLJ-11</strain>
    </source>
</reference>
<accession>A0A4V1N2D4</accession>
<dbReference type="RefSeq" id="WP_129435108.1">
    <property type="nucleotide sequence ID" value="NZ_SBKO01000001.1"/>
</dbReference>
<evidence type="ECO:0000256" key="1">
    <source>
        <dbReference type="SAM" id="SignalP"/>
    </source>
</evidence>
<gene>
    <name evidence="2" type="ORF">EQG63_05165</name>
</gene>
<feature type="signal peptide" evidence="1">
    <location>
        <begin position="1"/>
        <end position="19"/>
    </location>
</feature>
<dbReference type="OrthoDB" id="1068986at2"/>
<protein>
    <submittedName>
        <fullName evidence="2">GLPGLI family protein</fullName>
    </submittedName>
</protein>
<dbReference type="NCBIfam" id="TIGR01200">
    <property type="entry name" value="GLPGLI"/>
    <property type="match status" value="1"/>
</dbReference>
<keyword evidence="1" id="KW-0732">Signal</keyword>
<dbReference type="AlphaFoldDB" id="A0A4V1N2D4"/>